<accession>A0ABD2XP11</accession>
<keyword evidence="1" id="KW-0812">Transmembrane</keyword>
<proteinExistence type="predicted"/>
<feature type="transmembrane region" description="Helical" evidence="1">
    <location>
        <begin position="143"/>
        <end position="168"/>
    </location>
</feature>
<evidence type="ECO:0000313" key="2">
    <source>
        <dbReference type="EMBL" id="KAL3407211.1"/>
    </source>
</evidence>
<evidence type="ECO:0000313" key="3">
    <source>
        <dbReference type="Proteomes" id="UP001627154"/>
    </source>
</evidence>
<name>A0ABD2XP11_9HYME</name>
<dbReference type="EMBL" id="JBJJXI010000014">
    <property type="protein sequence ID" value="KAL3407211.1"/>
    <property type="molecule type" value="Genomic_DNA"/>
</dbReference>
<protein>
    <submittedName>
        <fullName evidence="2">Uncharacterized protein</fullName>
    </submittedName>
</protein>
<evidence type="ECO:0000256" key="1">
    <source>
        <dbReference type="SAM" id="Phobius"/>
    </source>
</evidence>
<sequence>MMTSSSFIQEEEMIKKPPTLVRRFSDMFKDGAYSGPPTLFSQKIRHCYQNLNLFPYLLYSFENSKSHPMAKKVNSSIYLMKSRVFEHFLFVCSNLKKTTASESKRNLKLTPDTQIIEEQKKNISVLQSNKAKFYMNDKPKAKACPLALIFAVYLAPLILALQVIGVFAQMSLNGTYTPGYLFLVLALALLGVISARVMLPCKNRKTIHRTKSVMRQKVKLN</sequence>
<feature type="transmembrane region" description="Helical" evidence="1">
    <location>
        <begin position="180"/>
        <end position="199"/>
    </location>
</feature>
<organism evidence="2 3">
    <name type="scientific">Trichogramma kaykai</name>
    <dbReference type="NCBI Taxonomy" id="54128"/>
    <lineage>
        <taxon>Eukaryota</taxon>
        <taxon>Metazoa</taxon>
        <taxon>Ecdysozoa</taxon>
        <taxon>Arthropoda</taxon>
        <taxon>Hexapoda</taxon>
        <taxon>Insecta</taxon>
        <taxon>Pterygota</taxon>
        <taxon>Neoptera</taxon>
        <taxon>Endopterygota</taxon>
        <taxon>Hymenoptera</taxon>
        <taxon>Apocrita</taxon>
        <taxon>Proctotrupomorpha</taxon>
        <taxon>Chalcidoidea</taxon>
        <taxon>Trichogrammatidae</taxon>
        <taxon>Trichogramma</taxon>
    </lineage>
</organism>
<comment type="caution">
    <text evidence="2">The sequence shown here is derived from an EMBL/GenBank/DDBJ whole genome shotgun (WGS) entry which is preliminary data.</text>
</comment>
<keyword evidence="1" id="KW-0472">Membrane</keyword>
<dbReference type="Proteomes" id="UP001627154">
    <property type="component" value="Unassembled WGS sequence"/>
</dbReference>
<reference evidence="2 3" key="1">
    <citation type="journal article" date="2024" name="bioRxiv">
        <title>A reference genome for Trichogramma kaykai: A tiny desert-dwelling parasitoid wasp with competing sex-ratio distorters.</title>
        <authorList>
            <person name="Culotta J."/>
            <person name="Lindsey A.R."/>
        </authorList>
    </citation>
    <scope>NUCLEOTIDE SEQUENCE [LARGE SCALE GENOMIC DNA]</scope>
    <source>
        <strain evidence="2 3">KSX58</strain>
    </source>
</reference>
<keyword evidence="1" id="KW-1133">Transmembrane helix</keyword>
<gene>
    <name evidence="2" type="ORF">TKK_000680</name>
</gene>
<dbReference type="AlphaFoldDB" id="A0ABD2XP11"/>
<keyword evidence="3" id="KW-1185">Reference proteome</keyword>